<reference evidence="2" key="1">
    <citation type="journal article" date="2019" name="Sci. Rep.">
        <title>Draft genome of Tanacetum cinerariifolium, the natural source of mosquito coil.</title>
        <authorList>
            <person name="Yamashiro T."/>
            <person name="Shiraishi A."/>
            <person name="Satake H."/>
            <person name="Nakayama K."/>
        </authorList>
    </citation>
    <scope>NUCLEOTIDE SEQUENCE</scope>
</reference>
<name>A0A699W258_TANCI</name>
<evidence type="ECO:0000256" key="1">
    <source>
        <dbReference type="SAM" id="MobiDB-lite"/>
    </source>
</evidence>
<dbReference type="EMBL" id="BKCJ011550552">
    <property type="protein sequence ID" value="GFD41347.1"/>
    <property type="molecule type" value="Genomic_DNA"/>
</dbReference>
<gene>
    <name evidence="2" type="ORF">Tci_913316</name>
</gene>
<accession>A0A699W258</accession>
<proteinExistence type="predicted"/>
<dbReference type="AlphaFoldDB" id="A0A699W258"/>
<sequence>LSAEFEDFSDNRINENNAAGTLVPTVGQISSNSTNTFSAVGPSNAAASPTHEKSSYVDSSQLPDDPNMLELEEITYFDDEDDVGTEAEFNNLETFITVSPIPTTRVHKDHPVTHIIGDLSSSTQTRSMSRVAKDQ</sequence>
<comment type="caution">
    <text evidence="2">The sequence shown here is derived from an EMBL/GenBank/DDBJ whole genome shotgun (WGS) entry which is preliminary data.</text>
</comment>
<feature type="region of interest" description="Disordered" evidence="1">
    <location>
        <begin position="30"/>
        <end position="65"/>
    </location>
</feature>
<organism evidence="2">
    <name type="scientific">Tanacetum cinerariifolium</name>
    <name type="common">Dalmatian daisy</name>
    <name type="synonym">Chrysanthemum cinerariifolium</name>
    <dbReference type="NCBI Taxonomy" id="118510"/>
    <lineage>
        <taxon>Eukaryota</taxon>
        <taxon>Viridiplantae</taxon>
        <taxon>Streptophyta</taxon>
        <taxon>Embryophyta</taxon>
        <taxon>Tracheophyta</taxon>
        <taxon>Spermatophyta</taxon>
        <taxon>Magnoliopsida</taxon>
        <taxon>eudicotyledons</taxon>
        <taxon>Gunneridae</taxon>
        <taxon>Pentapetalae</taxon>
        <taxon>asterids</taxon>
        <taxon>campanulids</taxon>
        <taxon>Asterales</taxon>
        <taxon>Asteraceae</taxon>
        <taxon>Asteroideae</taxon>
        <taxon>Anthemideae</taxon>
        <taxon>Anthemidinae</taxon>
        <taxon>Tanacetum</taxon>
    </lineage>
</organism>
<protein>
    <submittedName>
        <fullName evidence="2">Uncharacterized protein</fullName>
    </submittedName>
</protein>
<feature type="non-terminal residue" evidence="2">
    <location>
        <position position="1"/>
    </location>
</feature>
<feature type="non-terminal residue" evidence="2">
    <location>
        <position position="135"/>
    </location>
</feature>
<evidence type="ECO:0000313" key="2">
    <source>
        <dbReference type="EMBL" id="GFD41347.1"/>
    </source>
</evidence>